<dbReference type="Proteomes" id="UP001150941">
    <property type="component" value="Unassembled WGS sequence"/>
</dbReference>
<dbReference type="AlphaFoldDB" id="A0A9W9TY89"/>
<reference evidence="2" key="1">
    <citation type="submission" date="2022-11" db="EMBL/GenBank/DDBJ databases">
        <authorList>
            <person name="Petersen C."/>
        </authorList>
    </citation>
    <scope>NUCLEOTIDE SEQUENCE</scope>
    <source>
        <strain evidence="2">IBT 19713</strain>
    </source>
</reference>
<dbReference type="EMBL" id="JAPQKS010000001">
    <property type="protein sequence ID" value="KAJ5248868.1"/>
    <property type="molecule type" value="Genomic_DNA"/>
</dbReference>
<accession>A0A9W9TY89</accession>
<proteinExistence type="predicted"/>
<keyword evidence="1" id="KW-0732">Signal</keyword>
<evidence type="ECO:0000313" key="3">
    <source>
        <dbReference type="Proteomes" id="UP001150941"/>
    </source>
</evidence>
<sequence>MAIAIALALAFLARAVTHGTCNHVLASPDYAATYGLALSDTDREIQLQYGTDQGKQDLKAAIPRADQ</sequence>
<reference evidence="2" key="2">
    <citation type="journal article" date="2023" name="IMA Fungus">
        <title>Comparative genomic study of the Penicillium genus elucidates a diverse pangenome and 15 lateral gene transfer events.</title>
        <authorList>
            <person name="Petersen C."/>
            <person name="Sorensen T."/>
            <person name="Nielsen M.R."/>
            <person name="Sondergaard T.E."/>
            <person name="Sorensen J.L."/>
            <person name="Fitzpatrick D.A."/>
            <person name="Frisvad J.C."/>
            <person name="Nielsen K.L."/>
        </authorList>
    </citation>
    <scope>NUCLEOTIDE SEQUENCE</scope>
    <source>
        <strain evidence="2">IBT 19713</strain>
    </source>
</reference>
<dbReference type="GeneID" id="83196919"/>
<name>A0A9W9TY89_9EURO</name>
<protein>
    <submittedName>
        <fullName evidence="2">Uncharacterized protein</fullName>
    </submittedName>
</protein>
<comment type="caution">
    <text evidence="2">The sequence shown here is derived from an EMBL/GenBank/DDBJ whole genome shotgun (WGS) entry which is preliminary data.</text>
</comment>
<dbReference type="RefSeq" id="XP_058335647.1">
    <property type="nucleotide sequence ID" value="XM_058469616.1"/>
</dbReference>
<keyword evidence="3" id="KW-1185">Reference proteome</keyword>
<gene>
    <name evidence="2" type="ORF">N7468_000319</name>
</gene>
<evidence type="ECO:0000256" key="1">
    <source>
        <dbReference type="SAM" id="SignalP"/>
    </source>
</evidence>
<feature type="chain" id="PRO_5040795210" evidence="1">
    <location>
        <begin position="16"/>
        <end position="67"/>
    </location>
</feature>
<organism evidence="2 3">
    <name type="scientific">Penicillium chermesinum</name>
    <dbReference type="NCBI Taxonomy" id="63820"/>
    <lineage>
        <taxon>Eukaryota</taxon>
        <taxon>Fungi</taxon>
        <taxon>Dikarya</taxon>
        <taxon>Ascomycota</taxon>
        <taxon>Pezizomycotina</taxon>
        <taxon>Eurotiomycetes</taxon>
        <taxon>Eurotiomycetidae</taxon>
        <taxon>Eurotiales</taxon>
        <taxon>Aspergillaceae</taxon>
        <taxon>Penicillium</taxon>
    </lineage>
</organism>
<evidence type="ECO:0000313" key="2">
    <source>
        <dbReference type="EMBL" id="KAJ5248868.1"/>
    </source>
</evidence>
<feature type="signal peptide" evidence="1">
    <location>
        <begin position="1"/>
        <end position="15"/>
    </location>
</feature>